<dbReference type="AlphaFoldDB" id="A0A650GPL0"/>
<proteinExistence type="predicted"/>
<evidence type="ECO:0000256" key="1">
    <source>
        <dbReference type="SAM" id="MobiDB-lite"/>
    </source>
</evidence>
<keyword evidence="2" id="KW-0496">Mitochondrion</keyword>
<evidence type="ECO:0000313" key="2">
    <source>
        <dbReference type="EMBL" id="QGW48476.1"/>
    </source>
</evidence>
<geneLocation type="mitochondrion" evidence="2"/>
<dbReference type="EMBL" id="MN056360">
    <property type="protein sequence ID" value="QGW48476.1"/>
    <property type="molecule type" value="Genomic_DNA"/>
</dbReference>
<feature type="region of interest" description="Disordered" evidence="1">
    <location>
        <begin position="21"/>
        <end position="45"/>
    </location>
</feature>
<protein>
    <submittedName>
        <fullName evidence="2">Uncharacterized protein</fullName>
    </submittedName>
</protein>
<accession>A0A650GPL0</accession>
<organism evidence="2">
    <name type="scientific">Raphanus sativus</name>
    <name type="common">Radish</name>
    <name type="synonym">Raphanus raphanistrum var. sativus</name>
    <dbReference type="NCBI Taxonomy" id="3726"/>
    <lineage>
        <taxon>Eukaryota</taxon>
        <taxon>Viridiplantae</taxon>
        <taxon>Streptophyta</taxon>
        <taxon>Embryophyta</taxon>
        <taxon>Tracheophyta</taxon>
        <taxon>Spermatophyta</taxon>
        <taxon>Magnoliopsida</taxon>
        <taxon>eudicotyledons</taxon>
        <taxon>Gunneridae</taxon>
        <taxon>Pentapetalae</taxon>
        <taxon>rosids</taxon>
        <taxon>malvids</taxon>
        <taxon>Brassicales</taxon>
        <taxon>Brassicaceae</taxon>
        <taxon>Brassiceae</taxon>
        <taxon>Raphanus</taxon>
    </lineage>
</organism>
<reference evidence="2" key="1">
    <citation type="submission" date="2019-06" db="EMBL/GenBank/DDBJ databases">
        <title>Complete mitochondrial genome sequencing of NWB CMS and Normal type.</title>
        <authorList>
            <person name="Zhang L."/>
            <person name="Wang Q."/>
            <person name="Wang Y."/>
        </authorList>
    </citation>
    <scope>NUCLEOTIDE SEQUENCE</scope>
    <source>
        <strain evidence="2">YB-A</strain>
    </source>
</reference>
<sequence>MDLGSRFMEFPPLSVIHMMLNPSRAPASSSSSSSRNKRKDKRKAKEDFLRNLVVEEVEKYLDKYKKNFMSEFPPKSPLYRNDKFLEQGERSTSTGCRIAKYGRPGSYAITSFSPQ</sequence>
<gene>
    <name evidence="2" type="primary">orf115d</name>
</gene>
<feature type="compositionally biased region" description="Low complexity" evidence="1">
    <location>
        <begin position="23"/>
        <end position="34"/>
    </location>
</feature>
<name>A0A650GPL0_RAPSA</name>